<dbReference type="InterPro" id="IPR002328">
    <property type="entry name" value="ADH_Zn_CS"/>
</dbReference>
<comment type="similarity">
    <text evidence="2 6">Belongs to the zinc-containing alcohol dehydrogenase family.</text>
</comment>
<keyword evidence="3 6" id="KW-0479">Metal-binding</keyword>
<evidence type="ECO:0000256" key="1">
    <source>
        <dbReference type="ARBA" id="ARBA00001947"/>
    </source>
</evidence>
<dbReference type="EMBL" id="JBHSDU010000015">
    <property type="protein sequence ID" value="MFC4315008.1"/>
    <property type="molecule type" value="Genomic_DNA"/>
</dbReference>
<dbReference type="CDD" id="cd08278">
    <property type="entry name" value="benzyl_alcohol_DH"/>
    <property type="match status" value="1"/>
</dbReference>
<proteinExistence type="inferred from homology"/>
<sequence>MRVATAAVVRRPGAFEIERVEIDAPRELEVLVRVVGCGLCHTDLSARDQSFPFKLPAILGHEGSGIVEQVGAGVTRLRPGDAVVLSYAYCGDCEFCQDDRMAYCTRNARLNFSGVRADGSPLAKDREGQPLSARFIGQSAFSTHALVLETNAIRVPTDVPLELMGPLGCSMQTGAGAVINVIKPRRGESIAIFGAGSVGLSAIMAARIAGCETIIAIDKNAGRLGIAAELGATHMVNAQLDEAVAAIRTLTKGRGVHYTVECTGAPTVLRQAVDSLRACGACVSLGVAGHQAEASLLMNGFLLGKTLRGVTEGDSVASRFIPQLIDWWRDGQFPFDRLVSYFSLAQLNEAAAACASGLAIKAIVQPPHTV</sequence>
<dbReference type="PANTHER" id="PTHR43350:SF21">
    <property type="entry name" value="S-NITROSOMYCOTHIOL REDUCTASE MSCR"/>
    <property type="match status" value="1"/>
</dbReference>
<evidence type="ECO:0000256" key="6">
    <source>
        <dbReference type="RuleBase" id="RU361277"/>
    </source>
</evidence>
<protein>
    <submittedName>
        <fullName evidence="8">NAD(P)-dependent alcohol dehydrogenase</fullName>
    </submittedName>
</protein>
<feature type="domain" description="Enoyl reductase (ER)" evidence="7">
    <location>
        <begin position="10"/>
        <end position="364"/>
    </location>
</feature>
<dbReference type="InterPro" id="IPR013149">
    <property type="entry name" value="ADH-like_C"/>
</dbReference>
<evidence type="ECO:0000256" key="3">
    <source>
        <dbReference type="ARBA" id="ARBA00022723"/>
    </source>
</evidence>
<keyword evidence="5" id="KW-0560">Oxidoreductase</keyword>
<dbReference type="InterPro" id="IPR011032">
    <property type="entry name" value="GroES-like_sf"/>
</dbReference>
<dbReference type="SUPFAM" id="SSF50129">
    <property type="entry name" value="GroES-like"/>
    <property type="match status" value="1"/>
</dbReference>
<keyword evidence="9" id="KW-1185">Reference proteome</keyword>
<organism evidence="8 9">
    <name type="scientific">Steroidobacter flavus</name>
    <dbReference type="NCBI Taxonomy" id="1842136"/>
    <lineage>
        <taxon>Bacteria</taxon>
        <taxon>Pseudomonadati</taxon>
        <taxon>Pseudomonadota</taxon>
        <taxon>Gammaproteobacteria</taxon>
        <taxon>Steroidobacterales</taxon>
        <taxon>Steroidobacteraceae</taxon>
        <taxon>Steroidobacter</taxon>
    </lineage>
</organism>
<dbReference type="RefSeq" id="WP_380606636.1">
    <property type="nucleotide sequence ID" value="NZ_JBHSDU010000015.1"/>
</dbReference>
<reference evidence="9" key="1">
    <citation type="journal article" date="2019" name="Int. J. Syst. Evol. Microbiol.">
        <title>The Global Catalogue of Microorganisms (GCM) 10K type strain sequencing project: providing services to taxonomists for standard genome sequencing and annotation.</title>
        <authorList>
            <consortium name="The Broad Institute Genomics Platform"/>
            <consortium name="The Broad Institute Genome Sequencing Center for Infectious Disease"/>
            <person name="Wu L."/>
            <person name="Ma J."/>
        </authorList>
    </citation>
    <scope>NUCLEOTIDE SEQUENCE [LARGE SCALE GENOMIC DNA]</scope>
    <source>
        <strain evidence="9">CGMCC 1.10759</strain>
    </source>
</reference>
<dbReference type="SMART" id="SM00829">
    <property type="entry name" value="PKS_ER"/>
    <property type="match status" value="1"/>
</dbReference>
<comment type="cofactor">
    <cofactor evidence="1 6">
        <name>Zn(2+)</name>
        <dbReference type="ChEBI" id="CHEBI:29105"/>
    </cofactor>
</comment>
<dbReference type="InterPro" id="IPR036291">
    <property type="entry name" value="NAD(P)-bd_dom_sf"/>
</dbReference>
<name>A0ABV8T7K4_9GAMM</name>
<evidence type="ECO:0000256" key="5">
    <source>
        <dbReference type="ARBA" id="ARBA00023002"/>
    </source>
</evidence>
<evidence type="ECO:0000313" key="8">
    <source>
        <dbReference type="EMBL" id="MFC4315008.1"/>
    </source>
</evidence>
<accession>A0ABV8T7K4</accession>
<dbReference type="Pfam" id="PF08240">
    <property type="entry name" value="ADH_N"/>
    <property type="match status" value="1"/>
</dbReference>
<dbReference type="InterPro" id="IPR020843">
    <property type="entry name" value="ER"/>
</dbReference>
<dbReference type="Gene3D" id="3.40.50.720">
    <property type="entry name" value="NAD(P)-binding Rossmann-like Domain"/>
    <property type="match status" value="1"/>
</dbReference>
<dbReference type="Gene3D" id="3.90.180.10">
    <property type="entry name" value="Medium-chain alcohol dehydrogenases, catalytic domain"/>
    <property type="match status" value="1"/>
</dbReference>
<dbReference type="Proteomes" id="UP001595904">
    <property type="component" value="Unassembled WGS sequence"/>
</dbReference>
<keyword evidence="4 6" id="KW-0862">Zinc</keyword>
<evidence type="ECO:0000259" key="7">
    <source>
        <dbReference type="SMART" id="SM00829"/>
    </source>
</evidence>
<gene>
    <name evidence="8" type="ORF">ACFPN2_38475</name>
</gene>
<dbReference type="SUPFAM" id="SSF51735">
    <property type="entry name" value="NAD(P)-binding Rossmann-fold domains"/>
    <property type="match status" value="1"/>
</dbReference>
<evidence type="ECO:0000256" key="2">
    <source>
        <dbReference type="ARBA" id="ARBA00008072"/>
    </source>
</evidence>
<dbReference type="PANTHER" id="PTHR43350">
    <property type="entry name" value="NAD-DEPENDENT ALCOHOL DEHYDROGENASE"/>
    <property type="match status" value="1"/>
</dbReference>
<dbReference type="Pfam" id="PF00107">
    <property type="entry name" value="ADH_zinc_N"/>
    <property type="match status" value="1"/>
</dbReference>
<dbReference type="InterPro" id="IPR013154">
    <property type="entry name" value="ADH-like_N"/>
</dbReference>
<evidence type="ECO:0000313" key="9">
    <source>
        <dbReference type="Proteomes" id="UP001595904"/>
    </source>
</evidence>
<evidence type="ECO:0000256" key="4">
    <source>
        <dbReference type="ARBA" id="ARBA00022833"/>
    </source>
</evidence>
<dbReference type="PROSITE" id="PS00059">
    <property type="entry name" value="ADH_ZINC"/>
    <property type="match status" value="1"/>
</dbReference>
<comment type="caution">
    <text evidence="8">The sequence shown here is derived from an EMBL/GenBank/DDBJ whole genome shotgun (WGS) entry which is preliminary data.</text>
</comment>